<evidence type="ECO:0000256" key="3">
    <source>
        <dbReference type="ARBA" id="ARBA00022448"/>
    </source>
</evidence>
<comment type="function">
    <text evidence="12">Mitochondrial intermembrane chaperone that participates in the import and insertion of some multi-pass transmembrane proteins into the mitochondrial inner membrane. Also required for the transfer of beta-barrel precursors from the TOM complex to the sorting and assembly machinery (SAM complex) of the outer membrane. Acts as a chaperone-like protein that protects the hydrophobic precursors from aggregation and guide them through the mitochondrial intermembrane space.</text>
</comment>
<gene>
    <name evidence="15" type="primary">TIM13</name>
    <name evidence="15" type="ORF">LOC62_07G009633</name>
</gene>
<keyword evidence="16" id="KW-1185">Reference proteome</keyword>
<feature type="domain" description="Tim10-like" evidence="14">
    <location>
        <begin position="26"/>
        <end position="85"/>
    </location>
</feature>
<dbReference type="FunFam" id="1.10.287.810:FF:000001">
    <property type="entry name" value="mitochondrial import inner membrane translocase subunit TIM13"/>
    <property type="match status" value="1"/>
</dbReference>
<dbReference type="SUPFAM" id="SSF144122">
    <property type="entry name" value="Tim10-like"/>
    <property type="match status" value="1"/>
</dbReference>
<evidence type="ECO:0000259" key="14">
    <source>
        <dbReference type="Pfam" id="PF02953"/>
    </source>
</evidence>
<evidence type="ECO:0000256" key="13">
    <source>
        <dbReference type="SAM" id="MobiDB-lite"/>
    </source>
</evidence>
<feature type="compositionally biased region" description="Polar residues" evidence="13">
    <location>
        <begin position="1"/>
        <end position="17"/>
    </location>
</feature>
<comment type="subunit">
    <text evidence="12">Heterohexamer.</text>
</comment>
<keyword evidence="8 12" id="KW-0811">Translocation</keyword>
<evidence type="ECO:0000256" key="6">
    <source>
        <dbReference type="ARBA" id="ARBA00022833"/>
    </source>
</evidence>
<keyword evidence="5 12" id="KW-0999">Mitochondrion inner membrane</keyword>
<dbReference type="InterPro" id="IPR004217">
    <property type="entry name" value="Tim10-like"/>
</dbReference>
<feature type="region of interest" description="Disordered" evidence="13">
    <location>
        <begin position="1"/>
        <end position="21"/>
    </location>
</feature>
<evidence type="ECO:0000256" key="10">
    <source>
        <dbReference type="ARBA" id="ARBA00023157"/>
    </source>
</evidence>
<keyword evidence="11 12" id="KW-0143">Chaperone</keyword>
<dbReference type="AlphaFoldDB" id="A0AAF1BQJ1"/>
<evidence type="ECO:0000256" key="11">
    <source>
        <dbReference type="ARBA" id="ARBA00023186"/>
    </source>
</evidence>
<evidence type="ECO:0000256" key="7">
    <source>
        <dbReference type="ARBA" id="ARBA00022927"/>
    </source>
</evidence>
<evidence type="ECO:0000256" key="1">
    <source>
        <dbReference type="ARBA" id="ARBA00004137"/>
    </source>
</evidence>
<evidence type="ECO:0000256" key="8">
    <source>
        <dbReference type="ARBA" id="ARBA00023010"/>
    </source>
</evidence>
<evidence type="ECO:0000256" key="2">
    <source>
        <dbReference type="ARBA" id="ARBA00006720"/>
    </source>
</evidence>
<organism evidence="15 16">
    <name type="scientific">Vanrija pseudolonga</name>
    <dbReference type="NCBI Taxonomy" id="143232"/>
    <lineage>
        <taxon>Eukaryota</taxon>
        <taxon>Fungi</taxon>
        <taxon>Dikarya</taxon>
        <taxon>Basidiomycota</taxon>
        <taxon>Agaricomycotina</taxon>
        <taxon>Tremellomycetes</taxon>
        <taxon>Trichosporonales</taxon>
        <taxon>Trichosporonaceae</taxon>
        <taxon>Vanrija</taxon>
    </lineage>
</organism>
<dbReference type="Gene3D" id="1.10.287.810">
    <property type="entry name" value="Mitochondrial import inner membrane translocase subunit tim13 like domains"/>
    <property type="match status" value="1"/>
</dbReference>
<keyword evidence="9 12" id="KW-0496">Mitochondrion</keyword>
<evidence type="ECO:0000256" key="4">
    <source>
        <dbReference type="ARBA" id="ARBA00022723"/>
    </source>
</evidence>
<dbReference type="GeneID" id="87812794"/>
<keyword evidence="6" id="KW-0862">Zinc</keyword>
<dbReference type="GO" id="GO:0045039">
    <property type="term" value="P:protein insertion into mitochondrial inner membrane"/>
    <property type="evidence" value="ECO:0007669"/>
    <property type="project" value="UniProtKB-ARBA"/>
</dbReference>
<keyword evidence="5 12" id="KW-0472">Membrane</keyword>
<evidence type="ECO:0000256" key="5">
    <source>
        <dbReference type="ARBA" id="ARBA00022792"/>
    </source>
</evidence>
<protein>
    <recommendedName>
        <fullName evidence="12">Mitochondrial import inner membrane translocase subunit</fullName>
    </recommendedName>
</protein>
<name>A0AAF1BQJ1_9TREE</name>
<dbReference type="GO" id="GO:0015031">
    <property type="term" value="P:protein transport"/>
    <property type="evidence" value="ECO:0007669"/>
    <property type="project" value="UniProtKB-KW"/>
</dbReference>
<keyword evidence="4" id="KW-0479">Metal-binding</keyword>
<dbReference type="GO" id="GO:0046872">
    <property type="term" value="F:metal ion binding"/>
    <property type="evidence" value="ECO:0007669"/>
    <property type="project" value="UniProtKB-KW"/>
</dbReference>
<dbReference type="InterPro" id="IPR035427">
    <property type="entry name" value="Tim10-like_dom_sf"/>
</dbReference>
<reference evidence="15" key="1">
    <citation type="submission" date="2023-10" db="EMBL/GenBank/DDBJ databases">
        <authorList>
            <person name="Noh H."/>
        </authorList>
    </citation>
    <scope>NUCLEOTIDE SEQUENCE</scope>
    <source>
        <strain evidence="15">DUCC4014</strain>
    </source>
</reference>
<sequence>MASLFGGSSSGATPSQKEQAEQIKLQVQQELAAAGAQQLINKITENCFAKCVTRPGPTLGSSEERCLSQCMVLYMAAFDQTSRSYVARVSRERSGAASSGISL</sequence>
<keyword evidence="10 12" id="KW-1015">Disulfide bond</keyword>
<keyword evidence="3 12" id="KW-0813">Transport</keyword>
<comment type="similarity">
    <text evidence="2 12">Belongs to the small Tim family.</text>
</comment>
<evidence type="ECO:0000313" key="16">
    <source>
        <dbReference type="Proteomes" id="UP000827549"/>
    </source>
</evidence>
<dbReference type="RefSeq" id="XP_062632171.1">
    <property type="nucleotide sequence ID" value="XM_062776187.1"/>
</dbReference>
<comment type="subcellular location">
    <subcellularLocation>
        <location evidence="1 12">Mitochondrion inner membrane</location>
        <topology evidence="1 12">Peripheral membrane protein</topology>
        <orientation evidence="1 12">Intermembrane side</orientation>
    </subcellularLocation>
</comment>
<dbReference type="GO" id="GO:0042719">
    <property type="term" value="C:mitochondrial intermembrane space chaperone complex"/>
    <property type="evidence" value="ECO:0007669"/>
    <property type="project" value="UniProtKB-ARBA"/>
</dbReference>
<evidence type="ECO:0000256" key="9">
    <source>
        <dbReference type="ARBA" id="ARBA00023128"/>
    </source>
</evidence>
<accession>A0AAF1BQJ1</accession>
<dbReference type="Pfam" id="PF02953">
    <property type="entry name" value="zf-Tim10_DDP"/>
    <property type="match status" value="1"/>
</dbReference>
<keyword evidence="7 12" id="KW-0653">Protein transport</keyword>
<proteinExistence type="inferred from homology"/>
<evidence type="ECO:0000313" key="15">
    <source>
        <dbReference type="EMBL" id="WOO86145.1"/>
    </source>
</evidence>
<comment type="domain">
    <text evidence="12">The twin CX3C motif contains 4 conserved Cys residues that form 2 disulfide bonds in the mitochondrial intermembrane space.</text>
</comment>
<dbReference type="GO" id="GO:0005743">
    <property type="term" value="C:mitochondrial inner membrane"/>
    <property type="evidence" value="ECO:0007669"/>
    <property type="project" value="UniProtKB-SubCell"/>
</dbReference>
<evidence type="ECO:0000256" key="12">
    <source>
        <dbReference type="RuleBase" id="RU367043"/>
    </source>
</evidence>
<dbReference type="Proteomes" id="UP000827549">
    <property type="component" value="Chromosome 7"/>
</dbReference>
<dbReference type="EMBL" id="CP086720">
    <property type="protein sequence ID" value="WOO86145.1"/>
    <property type="molecule type" value="Genomic_DNA"/>
</dbReference>